<reference evidence="2" key="1">
    <citation type="submission" date="2023-06" db="EMBL/GenBank/DDBJ databases">
        <title>Survivors Of The Sea: Transcriptome response of Skeletonema marinoi to long-term dormancy.</title>
        <authorList>
            <person name="Pinder M.I.M."/>
            <person name="Kourtchenko O."/>
            <person name="Robertson E.K."/>
            <person name="Larsson T."/>
            <person name="Maumus F."/>
            <person name="Osuna-Cruz C.M."/>
            <person name="Vancaester E."/>
            <person name="Stenow R."/>
            <person name="Vandepoele K."/>
            <person name="Ploug H."/>
            <person name="Bruchert V."/>
            <person name="Godhe A."/>
            <person name="Topel M."/>
        </authorList>
    </citation>
    <scope>NUCLEOTIDE SEQUENCE</scope>
    <source>
        <strain evidence="2">R05AC</strain>
    </source>
</reference>
<sequence>MPIQGTLASISEGSSAGTMPHQLLHPAAAAAAPEAAAPEEEIDAQLNNYFNPDEDEKLFLATGYRYSFAHERGFPYPWCAKKHGRKGWVVRDRPPVTYVGTDAAASGYSHHYNSTNGTSVEFKGWKEAEKILHSRQILLKRFGLQANTLSGNQGATESNETAAQRAIDHWFQQTPFVMENQRTANQEAMELAVEKKRKREEVDLRRKQREELREIKTKEKLERKRQKCLEKQSHCRQDMLVEGANDITGTPNVVTGTPESPPIRNPSEQITVSSPSRTKRKGTHPKRDNKYRDIERSFIENQSLLLSPLKPNHDSNCLLSPSTPTPMRRTKASNTTNPLPYSPSKTKYKRTQPRKNQQSISQSSSIILGEDPLMDQMIEDIVMEFTTEGPSTQGHIFDGGAVSALREAAMDMVVHSREEKNRLASAEKSFAEHSPHPQLDLDLDDTLMERMVEQLIGEVAHDSGCNFEGDAVEALKMAAREIVTNGDDGAPMPAQDESTNQRAALDIGEGKTEETEGTSPKNSSHNYIQLLQLDNEDSNLSEIGGMIAQLVDDLGKDSDIQFDSSAVEALKKASRLV</sequence>
<keyword evidence="3" id="KW-1185">Reference proteome</keyword>
<name>A0AAD9D705_9STRA</name>
<feature type="region of interest" description="Disordered" evidence="1">
    <location>
        <begin position="419"/>
        <end position="439"/>
    </location>
</feature>
<protein>
    <submittedName>
        <fullName evidence="2">Uncharacterized protein</fullName>
    </submittedName>
</protein>
<feature type="compositionally biased region" description="Basic and acidic residues" evidence="1">
    <location>
        <begin position="285"/>
        <end position="294"/>
    </location>
</feature>
<accession>A0AAD9D705</accession>
<feature type="region of interest" description="Disordered" evidence="1">
    <location>
        <begin position="1"/>
        <end position="20"/>
    </location>
</feature>
<dbReference type="Proteomes" id="UP001224775">
    <property type="component" value="Unassembled WGS sequence"/>
</dbReference>
<dbReference type="EMBL" id="JATAAI010000035">
    <property type="protein sequence ID" value="KAK1735209.1"/>
    <property type="molecule type" value="Genomic_DNA"/>
</dbReference>
<gene>
    <name evidence="2" type="ORF">QTG54_014275</name>
</gene>
<evidence type="ECO:0000256" key="1">
    <source>
        <dbReference type="SAM" id="MobiDB-lite"/>
    </source>
</evidence>
<feature type="region of interest" description="Disordered" evidence="1">
    <location>
        <begin position="306"/>
        <end position="362"/>
    </location>
</feature>
<evidence type="ECO:0000313" key="2">
    <source>
        <dbReference type="EMBL" id="KAK1735209.1"/>
    </source>
</evidence>
<organism evidence="2 3">
    <name type="scientific">Skeletonema marinoi</name>
    <dbReference type="NCBI Taxonomy" id="267567"/>
    <lineage>
        <taxon>Eukaryota</taxon>
        <taxon>Sar</taxon>
        <taxon>Stramenopiles</taxon>
        <taxon>Ochrophyta</taxon>
        <taxon>Bacillariophyta</taxon>
        <taxon>Coscinodiscophyceae</taxon>
        <taxon>Thalassiosirophycidae</taxon>
        <taxon>Thalassiosirales</taxon>
        <taxon>Skeletonemataceae</taxon>
        <taxon>Skeletonema</taxon>
        <taxon>Skeletonema marinoi-dohrnii complex</taxon>
    </lineage>
</organism>
<feature type="compositionally biased region" description="Polar residues" evidence="1">
    <location>
        <begin position="266"/>
        <end position="276"/>
    </location>
</feature>
<feature type="region of interest" description="Disordered" evidence="1">
    <location>
        <begin position="246"/>
        <end position="294"/>
    </location>
</feature>
<dbReference type="AlphaFoldDB" id="A0AAD9D705"/>
<feature type="compositionally biased region" description="Polar residues" evidence="1">
    <location>
        <begin position="1"/>
        <end position="17"/>
    </location>
</feature>
<feature type="compositionally biased region" description="Polar residues" evidence="1">
    <location>
        <begin position="247"/>
        <end position="258"/>
    </location>
</feature>
<evidence type="ECO:0000313" key="3">
    <source>
        <dbReference type="Proteomes" id="UP001224775"/>
    </source>
</evidence>
<proteinExistence type="predicted"/>
<feature type="compositionally biased region" description="Polar residues" evidence="1">
    <location>
        <begin position="332"/>
        <end position="345"/>
    </location>
</feature>
<comment type="caution">
    <text evidence="2">The sequence shown here is derived from an EMBL/GenBank/DDBJ whole genome shotgun (WGS) entry which is preliminary data.</text>
</comment>